<feature type="transmembrane region" description="Helical" evidence="1">
    <location>
        <begin position="96"/>
        <end position="119"/>
    </location>
</feature>
<evidence type="ECO:0000313" key="3">
    <source>
        <dbReference type="Proteomes" id="UP001589798"/>
    </source>
</evidence>
<accession>A0ABV6CR22</accession>
<evidence type="ECO:0000256" key="1">
    <source>
        <dbReference type="SAM" id="Phobius"/>
    </source>
</evidence>
<organism evidence="2 3">
    <name type="scientific">Novosphingobium soli</name>
    <dbReference type="NCBI Taxonomy" id="574956"/>
    <lineage>
        <taxon>Bacteria</taxon>
        <taxon>Pseudomonadati</taxon>
        <taxon>Pseudomonadota</taxon>
        <taxon>Alphaproteobacteria</taxon>
        <taxon>Sphingomonadales</taxon>
        <taxon>Sphingomonadaceae</taxon>
        <taxon>Novosphingobium</taxon>
    </lineage>
</organism>
<dbReference type="Proteomes" id="UP001589798">
    <property type="component" value="Unassembled WGS sequence"/>
</dbReference>
<evidence type="ECO:0000313" key="2">
    <source>
        <dbReference type="EMBL" id="MFC0203188.1"/>
    </source>
</evidence>
<keyword evidence="1" id="KW-0812">Transmembrane</keyword>
<dbReference type="RefSeq" id="WP_086485619.1">
    <property type="nucleotide sequence ID" value="NZ_JBHLWK010000006.1"/>
</dbReference>
<protein>
    <recommendedName>
        <fullName evidence="4">Phage holin family protein</fullName>
    </recommendedName>
</protein>
<sequence length="135" mass="14784">MILDPLPPQDTNPLAAVQRRPDETLHAYLLRCQEELSGRIQLLAAVRDAYIQILGMERIRWRRCKLLLAFTGPVIASLAYAGLACCAATDSVPAPLMAALIACAGLAGAALALAVAHILDRLPDWMAARRSRRWR</sequence>
<gene>
    <name evidence="2" type="ORF">ACFFJC_02770</name>
</gene>
<evidence type="ECO:0008006" key="4">
    <source>
        <dbReference type="Google" id="ProtNLM"/>
    </source>
</evidence>
<keyword evidence="1" id="KW-0472">Membrane</keyword>
<comment type="caution">
    <text evidence="2">The sequence shown here is derived from an EMBL/GenBank/DDBJ whole genome shotgun (WGS) entry which is preliminary data.</text>
</comment>
<reference evidence="2 3" key="1">
    <citation type="submission" date="2024-09" db="EMBL/GenBank/DDBJ databases">
        <authorList>
            <person name="Sun Q."/>
            <person name="Mori K."/>
        </authorList>
    </citation>
    <scope>NUCLEOTIDE SEQUENCE [LARGE SCALE GENOMIC DNA]</scope>
    <source>
        <strain evidence="2 3">CCM 7706</strain>
    </source>
</reference>
<proteinExistence type="predicted"/>
<name>A0ABV6CR22_9SPHN</name>
<dbReference type="EMBL" id="JBHLWK010000006">
    <property type="protein sequence ID" value="MFC0203188.1"/>
    <property type="molecule type" value="Genomic_DNA"/>
</dbReference>
<feature type="transmembrane region" description="Helical" evidence="1">
    <location>
        <begin position="66"/>
        <end position="90"/>
    </location>
</feature>
<keyword evidence="3" id="KW-1185">Reference proteome</keyword>
<keyword evidence="1" id="KW-1133">Transmembrane helix</keyword>